<proteinExistence type="predicted"/>
<feature type="transmembrane region" description="Helical" evidence="1">
    <location>
        <begin position="34"/>
        <end position="57"/>
    </location>
</feature>
<reference evidence="2" key="1">
    <citation type="journal article" date="2014" name="Front. Microbiol.">
        <title>High frequency of phylogenetically diverse reductive dehalogenase-homologous genes in deep subseafloor sedimentary metagenomes.</title>
        <authorList>
            <person name="Kawai M."/>
            <person name="Futagami T."/>
            <person name="Toyoda A."/>
            <person name="Takaki Y."/>
            <person name="Nishi S."/>
            <person name="Hori S."/>
            <person name="Arai W."/>
            <person name="Tsubouchi T."/>
            <person name="Morono Y."/>
            <person name="Uchiyama I."/>
            <person name="Ito T."/>
            <person name="Fujiyama A."/>
            <person name="Inagaki F."/>
            <person name="Takami H."/>
        </authorList>
    </citation>
    <scope>NUCLEOTIDE SEQUENCE</scope>
    <source>
        <strain evidence="2">Expedition CK06-06</strain>
    </source>
</reference>
<evidence type="ECO:0000256" key="1">
    <source>
        <dbReference type="SAM" id="Phobius"/>
    </source>
</evidence>
<gene>
    <name evidence="2" type="ORF">S03H2_38923</name>
</gene>
<organism evidence="2">
    <name type="scientific">marine sediment metagenome</name>
    <dbReference type="NCBI Taxonomy" id="412755"/>
    <lineage>
        <taxon>unclassified sequences</taxon>
        <taxon>metagenomes</taxon>
        <taxon>ecological metagenomes</taxon>
    </lineage>
</organism>
<keyword evidence="1" id="KW-0812">Transmembrane</keyword>
<protein>
    <submittedName>
        <fullName evidence="2">Uncharacterized protein</fullName>
    </submittedName>
</protein>
<dbReference type="AlphaFoldDB" id="X1GPP5"/>
<name>X1GPP5_9ZZZZ</name>
<feature type="non-terminal residue" evidence="2">
    <location>
        <position position="149"/>
    </location>
</feature>
<sequence length="149" mass="16851">MFLKFPDFQYFRYELKERLERLAIRKWINQNPKIIIGITVVSVFVLLTIVIGLLSGGKAPKIKDYKKAWFYDLNTGKLFIAKSDQIPPIDAPSGPLRIESPSGPLRNGGPAGAKAYVFSYADEPNESNRFIGFLETTVPRAIMERLESI</sequence>
<keyword evidence="1" id="KW-0472">Membrane</keyword>
<comment type="caution">
    <text evidence="2">The sequence shown here is derived from an EMBL/GenBank/DDBJ whole genome shotgun (WGS) entry which is preliminary data.</text>
</comment>
<keyword evidence="1" id="KW-1133">Transmembrane helix</keyword>
<evidence type="ECO:0000313" key="2">
    <source>
        <dbReference type="EMBL" id="GAH59861.1"/>
    </source>
</evidence>
<accession>X1GPP5</accession>
<dbReference type="EMBL" id="BARU01024028">
    <property type="protein sequence ID" value="GAH59861.1"/>
    <property type="molecule type" value="Genomic_DNA"/>
</dbReference>